<dbReference type="EMBL" id="CP107246">
    <property type="protein sequence ID" value="WIM06333.1"/>
    <property type="molecule type" value="Genomic_DNA"/>
</dbReference>
<protein>
    <submittedName>
        <fullName evidence="1">Uncharacterized protein</fullName>
    </submittedName>
</protein>
<dbReference type="KEGG" id="npv:OHM77_03325"/>
<accession>A0AA49FM57</accession>
<dbReference type="AlphaFoldDB" id="A0AA49FM57"/>
<proteinExistence type="predicted"/>
<sequence>MQLPITLAIRRIHPLARLLCRRDIAVLALRPDGLIGIEYGDGTRTECAVHPQTTVFPWLVVLLYRAGGRLESLALPRGAMEADDHRRLRVWLKWKATV</sequence>
<dbReference type="Proteomes" id="UP001234916">
    <property type="component" value="Chromosome"/>
</dbReference>
<reference evidence="1" key="1">
    <citation type="journal article" date="2023" name="Nat. Microbiol.">
        <title>Enrichment and characterization of a nitric oxide-reducing microbial community in a continuous bioreactor.</title>
        <authorList>
            <person name="Garrido-Amador P."/>
            <person name="Stortenbeker N."/>
            <person name="Wessels H.J.C.T."/>
            <person name="Speth D.R."/>
            <person name="Garcia-Heredia I."/>
            <person name="Kartal B."/>
        </authorList>
    </citation>
    <scope>NUCLEOTIDE SEQUENCE</scope>
    <source>
        <strain evidence="1">MAG1</strain>
    </source>
</reference>
<evidence type="ECO:0000313" key="1">
    <source>
        <dbReference type="EMBL" id="WIM06333.1"/>
    </source>
</evidence>
<organism evidence="1">
    <name type="scientific">Candidatus Nitricoxidivorans perseverans</name>
    <dbReference type="NCBI Taxonomy" id="2975601"/>
    <lineage>
        <taxon>Bacteria</taxon>
        <taxon>Pseudomonadati</taxon>
        <taxon>Pseudomonadota</taxon>
        <taxon>Betaproteobacteria</taxon>
        <taxon>Nitrosomonadales</taxon>
        <taxon>Sterolibacteriaceae</taxon>
        <taxon>Candidatus Nitricoxidivorans</taxon>
    </lineage>
</organism>
<gene>
    <name evidence="1" type="ORF">OHM77_03325</name>
</gene>
<name>A0AA49FM57_9PROT</name>